<evidence type="ECO:0000313" key="3">
    <source>
        <dbReference type="Proteomes" id="UP000192333"/>
    </source>
</evidence>
<gene>
    <name evidence="2" type="ORF">SAMN00777080_3454</name>
</gene>
<reference evidence="3" key="1">
    <citation type="submission" date="2017-04" db="EMBL/GenBank/DDBJ databases">
        <authorList>
            <person name="Varghese N."/>
            <person name="Submissions S."/>
        </authorList>
    </citation>
    <scope>NUCLEOTIDE SEQUENCE [LARGE SCALE GENOMIC DNA]</scope>
    <source>
        <strain evidence="3">DSM 16537</strain>
    </source>
</reference>
<accession>A0A1W2H7C6</accession>
<dbReference type="RefSeq" id="WP_084121604.1">
    <property type="nucleotide sequence ID" value="NZ_LT838813.1"/>
</dbReference>
<feature type="transmembrane region" description="Helical" evidence="1">
    <location>
        <begin position="67"/>
        <end position="94"/>
    </location>
</feature>
<keyword evidence="1" id="KW-1133">Transmembrane helix</keyword>
<name>A0A1W2H7C6_9BACT</name>
<dbReference type="OrthoDB" id="1189484at2"/>
<proteinExistence type="predicted"/>
<evidence type="ECO:0000313" key="2">
    <source>
        <dbReference type="EMBL" id="SMD44820.1"/>
    </source>
</evidence>
<keyword evidence="3" id="KW-1185">Reference proteome</keyword>
<protein>
    <submittedName>
        <fullName evidence="2">Uncharacterized protein</fullName>
    </submittedName>
</protein>
<dbReference type="EMBL" id="LT838813">
    <property type="protein sequence ID" value="SMD44820.1"/>
    <property type="molecule type" value="Genomic_DNA"/>
</dbReference>
<organism evidence="2 3">
    <name type="scientific">Aquiflexum balticum DSM 16537</name>
    <dbReference type="NCBI Taxonomy" id="758820"/>
    <lineage>
        <taxon>Bacteria</taxon>
        <taxon>Pseudomonadati</taxon>
        <taxon>Bacteroidota</taxon>
        <taxon>Cytophagia</taxon>
        <taxon>Cytophagales</taxon>
        <taxon>Cyclobacteriaceae</taxon>
        <taxon>Aquiflexum</taxon>
    </lineage>
</organism>
<keyword evidence="1" id="KW-0472">Membrane</keyword>
<evidence type="ECO:0000256" key="1">
    <source>
        <dbReference type="SAM" id="Phobius"/>
    </source>
</evidence>
<dbReference type="STRING" id="758820.SAMN00777080_3454"/>
<dbReference type="AlphaFoldDB" id="A0A1W2H7C6"/>
<dbReference type="Proteomes" id="UP000192333">
    <property type="component" value="Chromosome I"/>
</dbReference>
<sequence length="112" mass="13407">MEEKNSQLKSIFGKWWESVRNWFYPTWLLYELSIRFYDYAIAVHNYLIGRQNYFASYIGEVGCQISAIFFGVATFIICTAFLTLPASFLLYTFFRTKNLTTNHFEDQIKKYF</sequence>
<keyword evidence="1" id="KW-0812">Transmembrane</keyword>